<dbReference type="GeneID" id="94196358"/>
<evidence type="ECO:0000313" key="2">
    <source>
        <dbReference type="EMBL" id="GIX64877.1"/>
    </source>
</evidence>
<feature type="region of interest" description="Disordered" evidence="1">
    <location>
        <begin position="323"/>
        <end position="356"/>
    </location>
</feature>
<reference evidence="2 3" key="1">
    <citation type="submission" date="2021-06" db="EMBL/GenBank/DDBJ databases">
        <title>Genome sequence of Babesia caballi.</title>
        <authorList>
            <person name="Yamagishi J."/>
            <person name="Kidaka T."/>
            <person name="Ochi A."/>
        </authorList>
    </citation>
    <scope>NUCLEOTIDE SEQUENCE [LARGE SCALE GENOMIC DNA]</scope>
    <source>
        <strain evidence="2">USDA-D6B2</strain>
    </source>
</reference>
<evidence type="ECO:0000256" key="1">
    <source>
        <dbReference type="SAM" id="MobiDB-lite"/>
    </source>
</evidence>
<dbReference type="AlphaFoldDB" id="A0AAV4LYI0"/>
<dbReference type="RefSeq" id="XP_067716946.1">
    <property type="nucleotide sequence ID" value="XM_067860845.1"/>
</dbReference>
<dbReference type="Proteomes" id="UP001497744">
    <property type="component" value="Unassembled WGS sequence"/>
</dbReference>
<gene>
    <name evidence="2" type="ORF">BcabD6B2_43120</name>
</gene>
<feature type="compositionally biased region" description="Polar residues" evidence="1">
    <location>
        <begin position="325"/>
        <end position="339"/>
    </location>
</feature>
<name>A0AAV4LYI0_BABCB</name>
<accession>A0AAV4LYI0</accession>
<dbReference type="EMBL" id="BPLF01000003">
    <property type="protein sequence ID" value="GIX64877.1"/>
    <property type="molecule type" value="Genomic_DNA"/>
</dbReference>
<organism evidence="2 3">
    <name type="scientific">Babesia caballi</name>
    <dbReference type="NCBI Taxonomy" id="5871"/>
    <lineage>
        <taxon>Eukaryota</taxon>
        <taxon>Sar</taxon>
        <taxon>Alveolata</taxon>
        <taxon>Apicomplexa</taxon>
        <taxon>Aconoidasida</taxon>
        <taxon>Piroplasmida</taxon>
        <taxon>Babesiidae</taxon>
        <taxon>Babesia</taxon>
    </lineage>
</organism>
<comment type="caution">
    <text evidence="2">The sequence shown here is derived from an EMBL/GenBank/DDBJ whole genome shotgun (WGS) entry which is preliminary data.</text>
</comment>
<keyword evidence="3" id="KW-1185">Reference proteome</keyword>
<feature type="region of interest" description="Disordered" evidence="1">
    <location>
        <begin position="233"/>
        <end position="256"/>
    </location>
</feature>
<sequence>MIRDSYHLDQLVVGDGTAAVGLSQATYAEMTQTPYRQDVVGMEPSYLANWDGAGRWADPATPKASEESYAAMSNTQYDMTGDYACYGQTQYQPQEHTTPATPCAAHYGDATYDPQSYNIGAYKHGKNGMSNYDACLPTLSTVYEPVNSGSSFDSTKTQLCASYEAPAMVSQGAGGAMGEAPLVEPCGPHQMVPLSDYPPAHGELMSAVAPGYIPSLPAPHFAGSPMSQFVGSPTSHFVSSPTPQHRGSPMSQFGGSPTSQYVHAPTLLVEGQGPIVSTEELFSFTSHCEDICKTMKRKLGSPMRMLMDPLEVQKQAALRRLLRQNELSSSVSTTPTSKGNSGGYEPRAKRAATAKSVSFGRSDQGYGDASYLSGQAPVGTSTPTMRPRMVQRRRSGFGDMAAELSAYKSDPYRMGEVETANGRCVDSGMVYQVPSSATGDSYQIPLADAGVVELYPAGRLDNPLESSLALSAHVPQPEVGQGQVQPDAYAEHAEADRNGGEYVVEGEVAEGDGVEAAAEQSPYLVSSVLTAARHDHGGIDGVDHFGGIVETFKDEDFFGPDMDAQAIREAVAYNRYIGDLGKQYDMARGDGSPEETCVYLRTPVLGDFGHVGLNKEKVVAAPTATSGDLYELLASCGEAANYQPTVDWDEGQQGYVVTWWEGDARASTKTRQARAFPATANGKSAAYDEALKFSKQAETQIRPGALIRWYPGFNIPIGTSGRTNLRKVLHMDRMRNSDHCDPVLAANGMKIATKSTFGDMTIVELYKAAYVLGLWDVAAYNCLKTCKRRGYSYRWIHQLQLMNRRVTLDALKYLRNVRETLTMQRQPKRSVRPSPKRASN</sequence>
<evidence type="ECO:0000313" key="3">
    <source>
        <dbReference type="Proteomes" id="UP001497744"/>
    </source>
</evidence>
<protein>
    <submittedName>
        <fullName evidence="2">CCAAT-box DNA binding subunit B, putative</fullName>
    </submittedName>
</protein>
<proteinExistence type="predicted"/>